<evidence type="ECO:0000313" key="3">
    <source>
        <dbReference type="Proteomes" id="UP000044841"/>
    </source>
</evidence>
<evidence type="ECO:0000313" key="2">
    <source>
        <dbReference type="EMBL" id="CUA77741.1"/>
    </source>
</evidence>
<sequence length="230" mass="25994">MSFREKLEKLGRGLPRILEPDNSHKNATVSPYTGLPNPSGLRLLTPTSDTRLSDSVPQSATSLFSNDGEDNCNKLTRVEKNSEALSPITRKVNGDDWAGVKALQKTLDPDIKNSLKPMVDEFIRCIELFERAIKGGGEQKKLRKEFDQLFHKIDLQYSNNPALTMAPSIERLCRSICSRLHHARETSGGGSAKWYLKITGAFEPQEVLLNYRRIRGDLKRLSLNLDTKRW</sequence>
<accession>A0A0K6GH04</accession>
<dbReference type="AlphaFoldDB" id="A0A0K6GH04"/>
<keyword evidence="3" id="KW-1185">Reference proteome</keyword>
<reference evidence="2 3" key="1">
    <citation type="submission" date="2015-07" db="EMBL/GenBank/DDBJ databases">
        <authorList>
            <person name="Noorani M."/>
        </authorList>
    </citation>
    <scope>NUCLEOTIDE SEQUENCE [LARGE SCALE GENOMIC DNA]</scope>
    <source>
        <strain evidence="2">BBA 69670</strain>
    </source>
</reference>
<name>A0A0K6GH04_9AGAM</name>
<gene>
    <name evidence="2" type="ORF">RSOLAG22IIIB_12803</name>
</gene>
<protein>
    <submittedName>
        <fullName evidence="2">Uncharacterized protein</fullName>
    </submittedName>
</protein>
<feature type="region of interest" description="Disordered" evidence="1">
    <location>
        <begin position="14"/>
        <end position="68"/>
    </location>
</feature>
<feature type="compositionally biased region" description="Polar residues" evidence="1">
    <location>
        <begin position="45"/>
        <end position="65"/>
    </location>
</feature>
<proteinExistence type="predicted"/>
<dbReference type="Proteomes" id="UP000044841">
    <property type="component" value="Unassembled WGS sequence"/>
</dbReference>
<evidence type="ECO:0000256" key="1">
    <source>
        <dbReference type="SAM" id="MobiDB-lite"/>
    </source>
</evidence>
<organism evidence="2 3">
    <name type="scientific">Rhizoctonia solani</name>
    <dbReference type="NCBI Taxonomy" id="456999"/>
    <lineage>
        <taxon>Eukaryota</taxon>
        <taxon>Fungi</taxon>
        <taxon>Dikarya</taxon>
        <taxon>Basidiomycota</taxon>
        <taxon>Agaricomycotina</taxon>
        <taxon>Agaricomycetes</taxon>
        <taxon>Cantharellales</taxon>
        <taxon>Ceratobasidiaceae</taxon>
        <taxon>Rhizoctonia</taxon>
    </lineage>
</organism>
<dbReference type="EMBL" id="CYGV01001868">
    <property type="protein sequence ID" value="CUA77741.1"/>
    <property type="molecule type" value="Genomic_DNA"/>
</dbReference>